<dbReference type="Proteomes" id="UP000593802">
    <property type="component" value="Chromosome"/>
</dbReference>
<dbReference type="Gene3D" id="3.40.50.300">
    <property type="entry name" value="P-loop containing nucleotide triphosphate hydrolases"/>
    <property type="match status" value="1"/>
</dbReference>
<keyword evidence="4" id="KW-1185">Reference proteome</keyword>
<dbReference type="InterPro" id="IPR027417">
    <property type="entry name" value="P-loop_NTPase"/>
</dbReference>
<protein>
    <recommendedName>
        <fullName evidence="2">ABC transporter domain-containing protein</fullName>
    </recommendedName>
</protein>
<dbReference type="GO" id="GO:0016887">
    <property type="term" value="F:ATP hydrolysis activity"/>
    <property type="evidence" value="ECO:0007669"/>
    <property type="project" value="InterPro"/>
</dbReference>
<evidence type="ECO:0000259" key="2">
    <source>
        <dbReference type="Pfam" id="PF00005"/>
    </source>
</evidence>
<evidence type="ECO:0000313" key="3">
    <source>
        <dbReference type="EMBL" id="BCJ85560.1"/>
    </source>
</evidence>
<dbReference type="Pfam" id="PF00005">
    <property type="entry name" value="ABC_tran"/>
    <property type="match status" value="1"/>
</dbReference>
<organism evidence="3 4">
    <name type="scientific">Effusibacillus dendaii</name>
    <dbReference type="NCBI Taxonomy" id="2743772"/>
    <lineage>
        <taxon>Bacteria</taxon>
        <taxon>Bacillati</taxon>
        <taxon>Bacillota</taxon>
        <taxon>Bacilli</taxon>
        <taxon>Bacillales</taxon>
        <taxon>Alicyclobacillaceae</taxon>
        <taxon>Effusibacillus</taxon>
    </lineage>
</organism>
<dbReference type="SUPFAM" id="SSF52540">
    <property type="entry name" value="P-loop containing nucleoside triphosphate hydrolases"/>
    <property type="match status" value="1"/>
</dbReference>
<feature type="domain" description="ABC transporter" evidence="2">
    <location>
        <begin position="10"/>
        <end position="47"/>
    </location>
</feature>
<proteinExistence type="predicted"/>
<dbReference type="KEGG" id="eff:skT53_05450"/>
<dbReference type="PANTHER" id="PTHR42781:SF4">
    <property type="entry name" value="SPERMIDINE_PUTRESCINE IMPORT ATP-BINDING PROTEIN POTA"/>
    <property type="match status" value="1"/>
</dbReference>
<sequence>MLRHFQLPEVLWDAYPNTFSGGEKLRLNLARALVRRPKLLLLDEPVASLDNRSKESVKEMVTGLKSRNQYARYFS</sequence>
<dbReference type="InterPro" id="IPR050093">
    <property type="entry name" value="ABC_SmlMolc_Importer"/>
</dbReference>
<keyword evidence="1" id="KW-0813">Transport</keyword>
<evidence type="ECO:0000256" key="1">
    <source>
        <dbReference type="ARBA" id="ARBA00022448"/>
    </source>
</evidence>
<dbReference type="GO" id="GO:0005524">
    <property type="term" value="F:ATP binding"/>
    <property type="evidence" value="ECO:0007669"/>
    <property type="project" value="InterPro"/>
</dbReference>
<accession>A0A7I8DAK6</accession>
<dbReference type="EMBL" id="AP023366">
    <property type="protein sequence ID" value="BCJ85560.1"/>
    <property type="molecule type" value="Genomic_DNA"/>
</dbReference>
<name>A0A7I8DAK6_9BACL</name>
<gene>
    <name evidence="3" type="ORF">skT53_05450</name>
</gene>
<dbReference type="AlphaFoldDB" id="A0A7I8DAK6"/>
<dbReference type="PANTHER" id="PTHR42781">
    <property type="entry name" value="SPERMIDINE/PUTRESCINE IMPORT ATP-BINDING PROTEIN POTA"/>
    <property type="match status" value="1"/>
</dbReference>
<reference evidence="3 4" key="1">
    <citation type="submission" date="2020-08" db="EMBL/GenBank/DDBJ databases">
        <title>Complete Genome Sequence of Effusibacillus dendaii Strain skT53, Isolated from Farmland soil.</title>
        <authorList>
            <person name="Konishi T."/>
            <person name="Kawasaki H."/>
        </authorList>
    </citation>
    <scope>NUCLEOTIDE SEQUENCE [LARGE SCALE GENOMIC DNA]</scope>
    <source>
        <strain evidence="4">skT53</strain>
    </source>
</reference>
<evidence type="ECO:0000313" key="4">
    <source>
        <dbReference type="Proteomes" id="UP000593802"/>
    </source>
</evidence>
<dbReference type="InterPro" id="IPR003439">
    <property type="entry name" value="ABC_transporter-like_ATP-bd"/>
</dbReference>